<evidence type="ECO:0000313" key="2">
    <source>
        <dbReference type="EMBL" id="MBU3079447.1"/>
    </source>
</evidence>
<keyword evidence="3" id="KW-1185">Reference proteome</keyword>
<dbReference type="Proteomes" id="UP000776276">
    <property type="component" value="Unassembled WGS sequence"/>
</dbReference>
<gene>
    <name evidence="2" type="ORF">KOF26_16440</name>
</gene>
<dbReference type="PANTHER" id="PTHR46832:SF1">
    <property type="entry name" value="5'-METHYLTHIOADENOSINE_S-ADENOSYLHOMOCYSTEINE NUCLEOSIDASE"/>
    <property type="match status" value="1"/>
</dbReference>
<reference evidence="2 3" key="1">
    <citation type="submission" date="2021-06" db="EMBL/GenBank/DDBJ databases">
        <title>Sphingomonas sp. XMGL2, whole genome shotgun sequencing project.</title>
        <authorList>
            <person name="Zhao G."/>
            <person name="Shen L."/>
        </authorList>
    </citation>
    <scope>NUCLEOTIDE SEQUENCE [LARGE SCALE GENOMIC DNA]</scope>
    <source>
        <strain evidence="2 3">XMGL2</strain>
    </source>
</reference>
<comment type="caution">
    <text evidence="2">The sequence shown here is derived from an EMBL/GenBank/DDBJ whole genome shotgun (WGS) entry which is preliminary data.</text>
</comment>
<sequence length="198" mass="19986">MAGPGVAVIAGGGDLARLERDIEAAVGNARAILSSGLAGALDPALRAGDIVVDGDERLVSALRGALPGAVAGRVVGTDSPVASVAAKAALRQRTGAIAVEMEGHVAARVAARHGLPFATLRAVSDAADHALPPAALAGMAPDGRMAIGAVLASLVRRPGQLPALIRTGREAERGFRALFRCYRVLGVMDVVEHALDMA</sequence>
<feature type="domain" description="Nucleoside phosphorylase" evidence="1">
    <location>
        <begin position="55"/>
        <end position="136"/>
    </location>
</feature>
<accession>A0ABS6BP66</accession>
<evidence type="ECO:0000313" key="3">
    <source>
        <dbReference type="Proteomes" id="UP000776276"/>
    </source>
</evidence>
<name>A0ABS6BP66_9SPHN</name>
<organism evidence="2 3">
    <name type="scientific">Sphingomonas quercus</name>
    <dbReference type="NCBI Taxonomy" id="2842451"/>
    <lineage>
        <taxon>Bacteria</taxon>
        <taxon>Pseudomonadati</taxon>
        <taxon>Pseudomonadota</taxon>
        <taxon>Alphaproteobacteria</taxon>
        <taxon>Sphingomonadales</taxon>
        <taxon>Sphingomonadaceae</taxon>
        <taxon>Sphingomonas</taxon>
    </lineage>
</organism>
<dbReference type="EMBL" id="JAHKRT010000010">
    <property type="protein sequence ID" value="MBU3079447.1"/>
    <property type="molecule type" value="Genomic_DNA"/>
</dbReference>
<dbReference type="Pfam" id="PF01048">
    <property type="entry name" value="PNP_UDP_1"/>
    <property type="match status" value="1"/>
</dbReference>
<protein>
    <submittedName>
        <fullName evidence="2">Phosphorylase</fullName>
    </submittedName>
</protein>
<proteinExistence type="predicted"/>
<dbReference type="PANTHER" id="PTHR46832">
    <property type="entry name" value="5'-METHYLTHIOADENOSINE/S-ADENOSYLHOMOCYSTEINE NUCLEOSIDASE"/>
    <property type="match status" value="1"/>
</dbReference>
<evidence type="ECO:0000259" key="1">
    <source>
        <dbReference type="Pfam" id="PF01048"/>
    </source>
</evidence>
<dbReference type="InterPro" id="IPR000845">
    <property type="entry name" value="Nucleoside_phosphorylase_d"/>
</dbReference>